<feature type="compositionally biased region" description="Low complexity" evidence="1">
    <location>
        <begin position="294"/>
        <end position="308"/>
    </location>
</feature>
<dbReference type="AlphaFoldDB" id="A0A5A8E0I7"/>
<reference evidence="2 3" key="1">
    <citation type="submission" date="2019-07" db="EMBL/GenBank/DDBJ databases">
        <title>Genomes of Cafeteria roenbergensis.</title>
        <authorList>
            <person name="Fischer M.G."/>
            <person name="Hackl T."/>
            <person name="Roman M."/>
        </authorList>
    </citation>
    <scope>NUCLEOTIDE SEQUENCE [LARGE SCALE GENOMIC DNA]</scope>
    <source>
        <strain evidence="2 3">RCC970-E3</strain>
    </source>
</reference>
<evidence type="ECO:0000256" key="1">
    <source>
        <dbReference type="SAM" id="MobiDB-lite"/>
    </source>
</evidence>
<feature type="region of interest" description="Disordered" evidence="1">
    <location>
        <begin position="294"/>
        <end position="322"/>
    </location>
</feature>
<feature type="compositionally biased region" description="Polar residues" evidence="1">
    <location>
        <begin position="116"/>
        <end position="134"/>
    </location>
</feature>
<gene>
    <name evidence="2" type="ORF">FNF28_01141</name>
</gene>
<feature type="compositionally biased region" description="Low complexity" evidence="1">
    <location>
        <begin position="440"/>
        <end position="453"/>
    </location>
</feature>
<name>A0A5A8E0I7_CAFRO</name>
<feature type="region of interest" description="Disordered" evidence="1">
    <location>
        <begin position="364"/>
        <end position="387"/>
    </location>
</feature>
<comment type="caution">
    <text evidence="2">The sequence shown here is derived from an EMBL/GenBank/DDBJ whole genome shotgun (WGS) entry which is preliminary data.</text>
</comment>
<evidence type="ECO:0000313" key="3">
    <source>
        <dbReference type="Proteomes" id="UP000324907"/>
    </source>
</evidence>
<proteinExistence type="predicted"/>
<dbReference type="EMBL" id="VLTL01000010">
    <property type="protein sequence ID" value="KAA0170868.1"/>
    <property type="molecule type" value="Genomic_DNA"/>
</dbReference>
<feature type="region of interest" description="Disordered" evidence="1">
    <location>
        <begin position="419"/>
        <end position="460"/>
    </location>
</feature>
<evidence type="ECO:0000313" key="2">
    <source>
        <dbReference type="EMBL" id="KAA0170868.1"/>
    </source>
</evidence>
<accession>A0A5A8E0I7</accession>
<sequence>MLDGPNHVFAAFNADWLAMQLERAVPDSTTLSAIRDTIESRYVCVSDAFLFYSALGGAHASTMSEHVFRWLLLRVGLASGESSPVFRSFHGAALLLERVAALRARRMSSSRGSISQLQAHSQRRSSGASINSGSTAAAAAAPPGGATTPTATAAAAAAAAAAGQDRDPKRGFFQGRTETTAAALGPRPGAAHGLGRARFTEALVTASLVKSGGRLQLVSTAAAGLREVLDDGLLPALRADAGPAMPGSMPLADAFRRDVALLRPVETELFRSIPTLIRLLEAAELASALASAPRAAGRSHGAASRSARLPGGADGSSAPRPGLPAVTMAGWVRFLRGCGMFRAQDRRWGMTVSEAKWHFVSVQSPSLDTSPPEDEDDDAPAPAQGALNGTGFAEALVRLAASPGSWHLTPVRALRVDREINASSPTTEDASSDGGRPSEEAGPAAAQPAEGSQTSAGADCADSITPVAAPVAAQAHGGSLRALATLSLAERVMWLLRVLEHSVRHGQAHWQLVSAAAADEAAAEVYARRRELPAAWMSLFHATEAFRRCETELAERSPGHAGFQLAPIA</sequence>
<protein>
    <submittedName>
        <fullName evidence="2">Uncharacterized protein</fullName>
    </submittedName>
</protein>
<feature type="compositionally biased region" description="Low complexity" evidence="1">
    <location>
        <begin position="135"/>
        <end position="152"/>
    </location>
</feature>
<organism evidence="2 3">
    <name type="scientific">Cafeteria roenbergensis</name>
    <name type="common">Marine flagellate</name>
    <dbReference type="NCBI Taxonomy" id="33653"/>
    <lineage>
        <taxon>Eukaryota</taxon>
        <taxon>Sar</taxon>
        <taxon>Stramenopiles</taxon>
        <taxon>Bigyra</taxon>
        <taxon>Opalozoa</taxon>
        <taxon>Bicosoecida</taxon>
        <taxon>Cafeteriaceae</taxon>
        <taxon>Cafeteria</taxon>
    </lineage>
</organism>
<dbReference type="Proteomes" id="UP000324907">
    <property type="component" value="Unassembled WGS sequence"/>
</dbReference>
<feature type="region of interest" description="Disordered" evidence="1">
    <location>
        <begin position="112"/>
        <end position="152"/>
    </location>
</feature>